<keyword evidence="1 2" id="KW-0238">DNA-binding</keyword>
<name>A0A1M6BBK1_9CLOT</name>
<evidence type="ECO:0000256" key="2">
    <source>
        <dbReference type="PROSITE-ProRule" id="PRU00335"/>
    </source>
</evidence>
<dbReference type="Pfam" id="PF00440">
    <property type="entry name" value="TetR_N"/>
    <property type="match status" value="1"/>
</dbReference>
<dbReference type="Gene3D" id="1.10.357.10">
    <property type="entry name" value="Tetracycline Repressor, domain 2"/>
    <property type="match status" value="1"/>
</dbReference>
<reference evidence="4 5" key="1">
    <citation type="submission" date="2016-11" db="EMBL/GenBank/DDBJ databases">
        <authorList>
            <person name="Jaros S."/>
            <person name="Januszkiewicz K."/>
            <person name="Wedrychowicz H."/>
        </authorList>
    </citation>
    <scope>NUCLEOTIDE SEQUENCE [LARGE SCALE GENOMIC DNA]</scope>
    <source>
        <strain evidence="4 5">DSM 6191</strain>
    </source>
</reference>
<feature type="DNA-binding region" description="H-T-H motif" evidence="2">
    <location>
        <begin position="37"/>
        <end position="56"/>
    </location>
</feature>
<dbReference type="EMBL" id="FQXU01000014">
    <property type="protein sequence ID" value="SHI46144.1"/>
    <property type="molecule type" value="Genomic_DNA"/>
</dbReference>
<dbReference type="InterPro" id="IPR023772">
    <property type="entry name" value="DNA-bd_HTH_TetR-type_CS"/>
</dbReference>
<dbReference type="InterPro" id="IPR001647">
    <property type="entry name" value="HTH_TetR"/>
</dbReference>
<dbReference type="PANTHER" id="PTHR43479:SF11">
    <property type="entry name" value="ACREF_ENVCD OPERON REPRESSOR-RELATED"/>
    <property type="match status" value="1"/>
</dbReference>
<dbReference type="GO" id="GO:0003677">
    <property type="term" value="F:DNA binding"/>
    <property type="evidence" value="ECO:0007669"/>
    <property type="project" value="UniProtKB-UniRule"/>
</dbReference>
<dbReference type="SUPFAM" id="SSF46689">
    <property type="entry name" value="Homeodomain-like"/>
    <property type="match status" value="1"/>
</dbReference>
<dbReference type="InterPro" id="IPR009057">
    <property type="entry name" value="Homeodomain-like_sf"/>
</dbReference>
<evidence type="ECO:0000256" key="1">
    <source>
        <dbReference type="ARBA" id="ARBA00023125"/>
    </source>
</evidence>
<protein>
    <submittedName>
        <fullName evidence="4">Transcriptional regulator, TetR family</fullName>
    </submittedName>
</protein>
<dbReference type="Proteomes" id="UP000184241">
    <property type="component" value="Unassembled WGS sequence"/>
</dbReference>
<evidence type="ECO:0000259" key="3">
    <source>
        <dbReference type="PROSITE" id="PS50977"/>
    </source>
</evidence>
<evidence type="ECO:0000313" key="5">
    <source>
        <dbReference type="Proteomes" id="UP000184241"/>
    </source>
</evidence>
<dbReference type="PROSITE" id="PS01081">
    <property type="entry name" value="HTH_TETR_1"/>
    <property type="match status" value="1"/>
</dbReference>
<feature type="domain" description="HTH tetR-type" evidence="3">
    <location>
        <begin position="14"/>
        <end position="74"/>
    </location>
</feature>
<dbReference type="RefSeq" id="WP_073022201.1">
    <property type="nucleotide sequence ID" value="NZ_FQXU01000014.1"/>
</dbReference>
<dbReference type="PROSITE" id="PS50977">
    <property type="entry name" value="HTH_TETR_2"/>
    <property type="match status" value="1"/>
</dbReference>
<gene>
    <name evidence="4" type="ORF">SAMN02745941_03843</name>
</gene>
<dbReference type="AlphaFoldDB" id="A0A1M6BBK1"/>
<dbReference type="Gene3D" id="1.10.10.60">
    <property type="entry name" value="Homeodomain-like"/>
    <property type="match status" value="1"/>
</dbReference>
<dbReference type="PANTHER" id="PTHR43479">
    <property type="entry name" value="ACREF/ENVCD OPERON REPRESSOR-RELATED"/>
    <property type="match status" value="1"/>
</dbReference>
<proteinExistence type="predicted"/>
<dbReference type="InterPro" id="IPR050624">
    <property type="entry name" value="HTH-type_Tx_Regulator"/>
</dbReference>
<organism evidence="4 5">
    <name type="scientific">Clostridium intestinale DSM 6191</name>
    <dbReference type="NCBI Taxonomy" id="1121320"/>
    <lineage>
        <taxon>Bacteria</taxon>
        <taxon>Bacillati</taxon>
        <taxon>Bacillota</taxon>
        <taxon>Clostridia</taxon>
        <taxon>Eubacteriales</taxon>
        <taxon>Clostridiaceae</taxon>
        <taxon>Clostridium</taxon>
    </lineage>
</organism>
<dbReference type="PRINTS" id="PR00455">
    <property type="entry name" value="HTHTETR"/>
</dbReference>
<sequence length="217" mass="25584">MEKKTRIPTQKRALEKYNKIIDAAYKLFNEKGYYNTTTADISKEAGVATGSVYAYFNDKKEIYIKVIEKINDNFNYPTRTFWQENTDKGFDNPETVKDLFKLFIKMVMDYHDFSKIFHDEMNALALLDEDIAKVVNDQLDNRVIRTREVFEALSIPTKSKEDEEIFIYYVLLLIDDVCHKILYGDDVINVDLYIDKCVSMIYTLFESSIDYKRIEKS</sequence>
<accession>A0A1M6BBK1</accession>
<evidence type="ECO:0000313" key="4">
    <source>
        <dbReference type="EMBL" id="SHI46144.1"/>
    </source>
</evidence>